<dbReference type="InterPro" id="IPR019151">
    <property type="entry name" value="Proteasome_assmbl_chaperone_2"/>
</dbReference>
<dbReference type="Pfam" id="PF09754">
    <property type="entry name" value="PAC2"/>
    <property type="match status" value="1"/>
</dbReference>
<comment type="similarity">
    <text evidence="3 4">Belongs to the PSMG2 family.</text>
</comment>
<dbReference type="EMBL" id="JAWJWF010000004">
    <property type="protein sequence ID" value="KAK6633199.1"/>
    <property type="molecule type" value="Genomic_DNA"/>
</dbReference>
<proteinExistence type="inferred from homology"/>
<dbReference type="Gene3D" id="3.40.50.10900">
    <property type="entry name" value="PAC-like subunit"/>
    <property type="match status" value="1"/>
</dbReference>
<evidence type="ECO:0000256" key="1">
    <source>
        <dbReference type="ARBA" id="ARBA00019186"/>
    </source>
</evidence>
<dbReference type="InterPro" id="IPR016562">
    <property type="entry name" value="Proteasome_assmbl_chp_2_euk"/>
</dbReference>
<organism evidence="5 6">
    <name type="scientific">Polyplax serrata</name>
    <name type="common">Common mouse louse</name>
    <dbReference type="NCBI Taxonomy" id="468196"/>
    <lineage>
        <taxon>Eukaryota</taxon>
        <taxon>Metazoa</taxon>
        <taxon>Ecdysozoa</taxon>
        <taxon>Arthropoda</taxon>
        <taxon>Hexapoda</taxon>
        <taxon>Insecta</taxon>
        <taxon>Pterygota</taxon>
        <taxon>Neoptera</taxon>
        <taxon>Paraneoptera</taxon>
        <taxon>Psocodea</taxon>
        <taxon>Troctomorpha</taxon>
        <taxon>Phthiraptera</taxon>
        <taxon>Anoplura</taxon>
        <taxon>Polyplacidae</taxon>
        <taxon>Polyplax</taxon>
    </lineage>
</organism>
<dbReference type="PIRSF" id="PIRSF010044">
    <property type="entry name" value="UCP010044"/>
    <property type="match status" value="1"/>
</dbReference>
<accession>A0ABR1B100</accession>
<reference evidence="5 6" key="1">
    <citation type="submission" date="2023-09" db="EMBL/GenBank/DDBJ databases">
        <title>Genomes of two closely related lineages of the louse Polyplax serrata with different host specificities.</title>
        <authorList>
            <person name="Martinu J."/>
            <person name="Tarabai H."/>
            <person name="Stefka J."/>
            <person name="Hypsa V."/>
        </authorList>
    </citation>
    <scope>NUCLEOTIDE SEQUENCE [LARGE SCALE GENOMIC DNA]</scope>
    <source>
        <strain evidence="5">98ZLc_SE</strain>
    </source>
</reference>
<dbReference type="InterPro" id="IPR038389">
    <property type="entry name" value="PSMG2_sf"/>
</dbReference>
<evidence type="ECO:0000256" key="2">
    <source>
        <dbReference type="ARBA" id="ARBA00023186"/>
    </source>
</evidence>
<comment type="caution">
    <text evidence="5">The sequence shown here is derived from an EMBL/GenBank/DDBJ whole genome shotgun (WGS) entry which is preliminary data.</text>
</comment>
<dbReference type="Proteomes" id="UP001359485">
    <property type="component" value="Unassembled WGS sequence"/>
</dbReference>
<evidence type="ECO:0000256" key="4">
    <source>
        <dbReference type="PIRNR" id="PIRNR010044"/>
    </source>
</evidence>
<evidence type="ECO:0000313" key="5">
    <source>
        <dbReference type="EMBL" id="KAK6633199.1"/>
    </source>
</evidence>
<evidence type="ECO:0000256" key="3">
    <source>
        <dbReference type="ARBA" id="ARBA00025745"/>
    </source>
</evidence>
<name>A0ABR1B100_POLSC</name>
<protein>
    <recommendedName>
        <fullName evidence="1 4">Proteasome assembly chaperone 2</fullName>
    </recommendedName>
</protein>
<dbReference type="PANTHER" id="PTHR12970">
    <property type="entry name" value="PROTEASOME ASSEMBLY CHAPERONE 2"/>
    <property type="match status" value="1"/>
</dbReference>
<sequence>MIELLENINLEGFTAVIPSVSVGNVGQLASDLLISSLYLKKIGFIWHPSVLPLAGADPYGRTNSPSTGCELYVSTSLKVLICQIRSAVTKTRHFVDDLTNWLKSSKVRRVVILAGSSAHERKDQQLGNVPVRYLFCPLTSAEESKNAKSRNWIELENKDLSGNKSLTYIPGSGLTVKLFNHCMGREIPCSILLNFCSDGDNIPDAFRLVDYFNEWFQLKEKQNLTNWIVPPSWNLFFGANPPVEIFN</sequence>
<comment type="function">
    <text evidence="4">Chaperone protein which promotes assembly of the 20S proteasome as part of a heterodimer with PSMG1.</text>
</comment>
<gene>
    <name evidence="5" type="ORF">RUM44_003800</name>
</gene>
<dbReference type="PANTHER" id="PTHR12970:SF1">
    <property type="entry name" value="PROTEASOME ASSEMBLY CHAPERONE 2"/>
    <property type="match status" value="1"/>
</dbReference>
<dbReference type="SUPFAM" id="SSF159659">
    <property type="entry name" value="Cgl1923-like"/>
    <property type="match status" value="1"/>
</dbReference>
<evidence type="ECO:0000313" key="6">
    <source>
        <dbReference type="Proteomes" id="UP001359485"/>
    </source>
</evidence>
<comment type="subunit">
    <text evidence="4">Forms a heterodimer with PSMG1.</text>
</comment>
<keyword evidence="2 4" id="KW-0143">Chaperone</keyword>
<keyword evidence="6" id="KW-1185">Reference proteome</keyword>